<protein>
    <submittedName>
        <fullName evidence="3">IPT/TIG domain-containing protein</fullName>
    </submittedName>
</protein>
<evidence type="ECO:0000313" key="3">
    <source>
        <dbReference type="EMBL" id="WSC16219.1"/>
    </source>
</evidence>
<feature type="domain" description="IPT/TIG" evidence="2">
    <location>
        <begin position="2"/>
        <end position="26"/>
    </location>
</feature>
<accession>A0ABZ1G8K4</accession>
<feature type="region of interest" description="Disordered" evidence="1">
    <location>
        <begin position="1"/>
        <end position="47"/>
    </location>
</feature>
<evidence type="ECO:0000259" key="2">
    <source>
        <dbReference type="Pfam" id="PF01833"/>
    </source>
</evidence>
<dbReference type="InterPro" id="IPR013783">
    <property type="entry name" value="Ig-like_fold"/>
</dbReference>
<feature type="compositionally biased region" description="Polar residues" evidence="1">
    <location>
        <begin position="18"/>
        <end position="27"/>
    </location>
</feature>
<dbReference type="RefSeq" id="WP_326595296.1">
    <property type="nucleotide sequence ID" value="NZ_CP109114.1"/>
</dbReference>
<gene>
    <name evidence="3" type="ORF">OIE64_27590</name>
</gene>
<dbReference type="EMBL" id="CP109114">
    <property type="protein sequence ID" value="WSC16219.1"/>
    <property type="molecule type" value="Genomic_DNA"/>
</dbReference>
<dbReference type="Proteomes" id="UP001330827">
    <property type="component" value="Chromosome"/>
</dbReference>
<dbReference type="InterPro" id="IPR014756">
    <property type="entry name" value="Ig_E-set"/>
</dbReference>
<name>A0ABZ1G8K4_9ACTN</name>
<dbReference type="Pfam" id="PF01833">
    <property type="entry name" value="TIG"/>
    <property type="match status" value="1"/>
</dbReference>
<evidence type="ECO:0000313" key="4">
    <source>
        <dbReference type="Proteomes" id="UP001330827"/>
    </source>
</evidence>
<organism evidence="3 4">
    <name type="scientific">Streptomyces brevispora</name>
    <dbReference type="NCBI Taxonomy" id="887462"/>
    <lineage>
        <taxon>Bacteria</taxon>
        <taxon>Bacillati</taxon>
        <taxon>Actinomycetota</taxon>
        <taxon>Actinomycetes</taxon>
        <taxon>Kitasatosporales</taxon>
        <taxon>Streptomycetaceae</taxon>
        <taxon>Streptomyces</taxon>
    </lineage>
</organism>
<dbReference type="Gene3D" id="2.60.40.10">
    <property type="entry name" value="Immunoglobulins"/>
    <property type="match status" value="1"/>
</dbReference>
<proteinExistence type="predicted"/>
<dbReference type="InterPro" id="IPR002909">
    <property type="entry name" value="IPT_dom"/>
</dbReference>
<sequence>MAVSPNQGSTGGGDAVTLTGSRFTGTTLVDLRSGPRPRWARSCARSP</sequence>
<dbReference type="SUPFAM" id="SSF81296">
    <property type="entry name" value="E set domains"/>
    <property type="match status" value="1"/>
</dbReference>
<keyword evidence="4" id="KW-1185">Reference proteome</keyword>
<dbReference type="CDD" id="cd00102">
    <property type="entry name" value="IPT"/>
    <property type="match status" value="1"/>
</dbReference>
<reference evidence="3 4" key="1">
    <citation type="submission" date="2022-10" db="EMBL/GenBank/DDBJ databases">
        <title>The complete genomes of actinobacterial strains from the NBC collection.</title>
        <authorList>
            <person name="Joergensen T.S."/>
            <person name="Alvarez Arevalo M."/>
            <person name="Sterndorff E.B."/>
            <person name="Faurdal D."/>
            <person name="Vuksanovic O."/>
            <person name="Mourched A.-S."/>
            <person name="Charusanti P."/>
            <person name="Shaw S."/>
            <person name="Blin K."/>
            <person name="Weber T."/>
        </authorList>
    </citation>
    <scope>NUCLEOTIDE SEQUENCE [LARGE SCALE GENOMIC DNA]</scope>
    <source>
        <strain evidence="3 4">NBC 01769</strain>
    </source>
</reference>
<evidence type="ECO:0000256" key="1">
    <source>
        <dbReference type="SAM" id="MobiDB-lite"/>
    </source>
</evidence>